<dbReference type="AlphaFoldDB" id="A0A8D2QUB6"/>
<dbReference type="Ensembl" id="ENSZLMT00000018998.1">
    <property type="protein sequence ID" value="ENSZLMP00000018492.1"/>
    <property type="gene ID" value="ENSZLMG00000012792.1"/>
</dbReference>
<reference evidence="1" key="1">
    <citation type="submission" date="2025-08" db="UniProtKB">
        <authorList>
            <consortium name="Ensembl"/>
        </authorList>
    </citation>
    <scope>IDENTIFICATION</scope>
</reference>
<dbReference type="Proteomes" id="UP000694401">
    <property type="component" value="Unassembled WGS sequence"/>
</dbReference>
<protein>
    <submittedName>
        <fullName evidence="1">Uncharacterized protein</fullName>
    </submittedName>
</protein>
<evidence type="ECO:0000313" key="1">
    <source>
        <dbReference type="Ensembl" id="ENSZLMP00000018492.1"/>
    </source>
</evidence>
<reference evidence="1" key="2">
    <citation type="submission" date="2025-09" db="UniProtKB">
        <authorList>
            <consortium name="Ensembl"/>
        </authorList>
    </citation>
    <scope>IDENTIFICATION</scope>
</reference>
<keyword evidence="2" id="KW-1185">Reference proteome</keyword>
<evidence type="ECO:0000313" key="2">
    <source>
        <dbReference type="Proteomes" id="UP000694401"/>
    </source>
</evidence>
<proteinExistence type="predicted"/>
<organism evidence="1 2">
    <name type="scientific">Zosterops lateralis melanops</name>
    <dbReference type="NCBI Taxonomy" id="1220523"/>
    <lineage>
        <taxon>Eukaryota</taxon>
        <taxon>Metazoa</taxon>
        <taxon>Chordata</taxon>
        <taxon>Craniata</taxon>
        <taxon>Vertebrata</taxon>
        <taxon>Euteleostomi</taxon>
        <taxon>Archelosauria</taxon>
        <taxon>Archosauria</taxon>
        <taxon>Dinosauria</taxon>
        <taxon>Saurischia</taxon>
        <taxon>Theropoda</taxon>
        <taxon>Coelurosauria</taxon>
        <taxon>Aves</taxon>
        <taxon>Neognathae</taxon>
        <taxon>Neoaves</taxon>
        <taxon>Telluraves</taxon>
        <taxon>Australaves</taxon>
        <taxon>Passeriformes</taxon>
        <taxon>Sylvioidea</taxon>
        <taxon>Zosteropidae</taxon>
        <taxon>Zosterops</taxon>
    </lineage>
</organism>
<sequence length="68" mass="7338">LAFYLLPVLCRRCCRSPGVAVPYAPLHPMARSSSGGHRPLQSSHSVQSPVKRSLSLQWSLALCPLGPV</sequence>
<accession>A0A8D2QUB6</accession>
<name>A0A8D2QUB6_ZOSLA</name>